<dbReference type="CDD" id="cd03443">
    <property type="entry name" value="PaaI_thioesterase"/>
    <property type="match status" value="1"/>
</dbReference>
<dbReference type="SUPFAM" id="SSF54637">
    <property type="entry name" value="Thioesterase/thiol ester dehydrase-isomerase"/>
    <property type="match status" value="1"/>
</dbReference>
<evidence type="ECO:0000256" key="1">
    <source>
        <dbReference type="ARBA" id="ARBA00022801"/>
    </source>
</evidence>
<accession>A0A2N0VLJ6</accession>
<dbReference type="InterPro" id="IPR006683">
    <property type="entry name" value="Thioestr_dom"/>
</dbReference>
<dbReference type="Gene3D" id="3.10.129.10">
    <property type="entry name" value="Hotdog Thioesterase"/>
    <property type="match status" value="1"/>
</dbReference>
<dbReference type="InterPro" id="IPR003736">
    <property type="entry name" value="PAAI_dom"/>
</dbReference>
<dbReference type="Pfam" id="PF03061">
    <property type="entry name" value="4HBT"/>
    <property type="match status" value="1"/>
</dbReference>
<dbReference type="EMBL" id="PISP01000001">
    <property type="protein sequence ID" value="PKD45056.1"/>
    <property type="molecule type" value="Genomic_DNA"/>
</dbReference>
<name>A0A2N0VLJ6_9BACT</name>
<proteinExistence type="predicted"/>
<dbReference type="NCBIfam" id="TIGR00369">
    <property type="entry name" value="unchar_dom_1"/>
    <property type="match status" value="1"/>
</dbReference>
<dbReference type="PANTHER" id="PTHR42856">
    <property type="entry name" value="ACYL-COENZYME A THIOESTERASE PAAI"/>
    <property type="match status" value="1"/>
</dbReference>
<sequence length="147" mass="16367">MKRLSMETFDQKRAEKIVAHMMKNDEFSRWMGVKVQSVDEGYCKITCPIKNKMLNGFSVTHGGIVFSLADSALAFSAATHGRVALAIENSISFTQKTVSGDQITAESRCLNLTHKTGLFEVKVLDQNENLVALMKATVYRTSEEFPV</sequence>
<dbReference type="InterPro" id="IPR052723">
    <property type="entry name" value="Acyl-CoA_thioesterase_PaaI"/>
</dbReference>
<comment type="caution">
    <text evidence="3">The sequence shown here is derived from an EMBL/GenBank/DDBJ whole genome shotgun (WGS) entry which is preliminary data.</text>
</comment>
<dbReference type="AlphaFoldDB" id="A0A2N0VLJ6"/>
<dbReference type="InterPro" id="IPR029069">
    <property type="entry name" value="HotDog_dom_sf"/>
</dbReference>
<feature type="domain" description="Thioesterase" evidence="2">
    <location>
        <begin position="58"/>
        <end position="131"/>
    </location>
</feature>
<evidence type="ECO:0000313" key="4">
    <source>
        <dbReference type="Proteomes" id="UP000233398"/>
    </source>
</evidence>
<dbReference type="GO" id="GO:0016289">
    <property type="term" value="F:acyl-CoA hydrolase activity"/>
    <property type="evidence" value="ECO:0007669"/>
    <property type="project" value="TreeGrafter"/>
</dbReference>
<reference evidence="3 4" key="1">
    <citation type="submission" date="2017-11" db="EMBL/GenBank/DDBJ databases">
        <title>Rhodohalobacter 15182 sp. nov., isolated from a salt lake.</title>
        <authorList>
            <person name="Han S."/>
        </authorList>
    </citation>
    <scope>NUCLEOTIDE SEQUENCE [LARGE SCALE GENOMIC DNA]</scope>
    <source>
        <strain evidence="3 4">15182</strain>
    </source>
</reference>
<keyword evidence="1" id="KW-0378">Hydrolase</keyword>
<gene>
    <name evidence="3" type="ORF">CWD77_06265</name>
</gene>
<dbReference type="Proteomes" id="UP000233398">
    <property type="component" value="Unassembled WGS sequence"/>
</dbReference>
<evidence type="ECO:0000313" key="3">
    <source>
        <dbReference type="EMBL" id="PKD45056.1"/>
    </source>
</evidence>
<organism evidence="3 4">
    <name type="scientific">Rhodohalobacter barkolensis</name>
    <dbReference type="NCBI Taxonomy" id="2053187"/>
    <lineage>
        <taxon>Bacteria</taxon>
        <taxon>Pseudomonadati</taxon>
        <taxon>Balneolota</taxon>
        <taxon>Balneolia</taxon>
        <taxon>Balneolales</taxon>
        <taxon>Balneolaceae</taxon>
        <taxon>Rhodohalobacter</taxon>
    </lineage>
</organism>
<dbReference type="OrthoDB" id="32575at2"/>
<evidence type="ECO:0000259" key="2">
    <source>
        <dbReference type="Pfam" id="PF03061"/>
    </source>
</evidence>
<keyword evidence="4" id="KW-1185">Reference proteome</keyword>
<dbReference type="PANTHER" id="PTHR42856:SF1">
    <property type="entry name" value="ACYL-COENZYME A THIOESTERASE PAAI"/>
    <property type="match status" value="1"/>
</dbReference>
<protein>
    <submittedName>
        <fullName evidence="3">Thioesterase</fullName>
    </submittedName>
</protein>